<evidence type="ECO:0000313" key="8">
    <source>
        <dbReference type="Proteomes" id="UP001434883"/>
    </source>
</evidence>
<reference evidence="7 8" key="1">
    <citation type="submission" date="2021-06" db="EMBL/GenBank/DDBJ databases">
        <authorList>
            <person name="Palmer J.M."/>
        </authorList>
    </citation>
    <scope>NUCLEOTIDE SEQUENCE [LARGE SCALE GENOMIC DNA]</scope>
    <source>
        <strain evidence="7 8">XC_2019</strain>
        <tissue evidence="7">Muscle</tissue>
    </source>
</reference>
<dbReference type="Gene3D" id="2.10.70.10">
    <property type="entry name" value="Complement Module, domain 1"/>
    <property type="match status" value="1"/>
</dbReference>
<dbReference type="SMART" id="SM00032">
    <property type="entry name" value="CCP"/>
    <property type="match status" value="1"/>
</dbReference>
<evidence type="ECO:0000256" key="2">
    <source>
        <dbReference type="ARBA" id="ARBA00022737"/>
    </source>
</evidence>
<organism evidence="7 8">
    <name type="scientific">Xenoophorus captivus</name>
    <dbReference type="NCBI Taxonomy" id="1517983"/>
    <lineage>
        <taxon>Eukaryota</taxon>
        <taxon>Metazoa</taxon>
        <taxon>Chordata</taxon>
        <taxon>Craniata</taxon>
        <taxon>Vertebrata</taxon>
        <taxon>Euteleostomi</taxon>
        <taxon>Actinopterygii</taxon>
        <taxon>Neopterygii</taxon>
        <taxon>Teleostei</taxon>
        <taxon>Neoteleostei</taxon>
        <taxon>Acanthomorphata</taxon>
        <taxon>Ovalentaria</taxon>
        <taxon>Atherinomorphae</taxon>
        <taxon>Cyprinodontiformes</taxon>
        <taxon>Goodeidae</taxon>
        <taxon>Xenoophorus</taxon>
    </lineage>
</organism>
<dbReference type="InterPro" id="IPR000436">
    <property type="entry name" value="Sushi_SCR_CCP_dom"/>
</dbReference>
<keyword evidence="8" id="KW-1185">Reference proteome</keyword>
<evidence type="ECO:0000256" key="4">
    <source>
        <dbReference type="PROSITE-ProRule" id="PRU00302"/>
    </source>
</evidence>
<comment type="caution">
    <text evidence="7">The sequence shown here is derived from an EMBL/GenBank/DDBJ whole genome shotgun (WGS) entry which is preliminary data.</text>
</comment>
<proteinExistence type="predicted"/>
<evidence type="ECO:0000259" key="6">
    <source>
        <dbReference type="PROSITE" id="PS50923"/>
    </source>
</evidence>
<sequence>VPRTSATQCTSVPEPRNGRRMGNNFAVGAVVRFECSPGYVLEGSSAIECLTVPNALAQWNSSIPSCIGRKSMLKTNTYGDKYRMFCILFHFLSVSEIFLFC</sequence>
<accession>A0ABV0RTI3</accession>
<evidence type="ECO:0000256" key="1">
    <source>
        <dbReference type="ARBA" id="ARBA00022729"/>
    </source>
</evidence>
<dbReference type="Proteomes" id="UP001434883">
    <property type="component" value="Unassembled WGS sequence"/>
</dbReference>
<feature type="domain" description="Sushi" evidence="6">
    <location>
        <begin position="7"/>
        <end position="68"/>
    </location>
</feature>
<evidence type="ECO:0000256" key="5">
    <source>
        <dbReference type="SAM" id="MobiDB-lite"/>
    </source>
</evidence>
<evidence type="ECO:0000313" key="7">
    <source>
        <dbReference type="EMBL" id="MEQ2210652.1"/>
    </source>
</evidence>
<dbReference type="InterPro" id="IPR051277">
    <property type="entry name" value="SEZ6_CSMD_C4BPB_Regulators"/>
</dbReference>
<keyword evidence="1" id="KW-0732">Signal</keyword>
<dbReference type="PROSITE" id="PS50923">
    <property type="entry name" value="SUSHI"/>
    <property type="match status" value="1"/>
</dbReference>
<dbReference type="EMBL" id="JAHRIN010053992">
    <property type="protein sequence ID" value="MEQ2210652.1"/>
    <property type="molecule type" value="Genomic_DNA"/>
</dbReference>
<dbReference type="InterPro" id="IPR035976">
    <property type="entry name" value="Sushi/SCR/CCP_sf"/>
</dbReference>
<gene>
    <name evidence="7" type="primary">CSMD3_5</name>
    <name evidence="7" type="ORF">XENOCAPTIV_017196</name>
</gene>
<keyword evidence="4" id="KW-0768">Sushi</keyword>
<dbReference type="SUPFAM" id="SSF57535">
    <property type="entry name" value="Complement control module/SCR domain"/>
    <property type="match status" value="1"/>
</dbReference>
<name>A0ABV0RTI3_9TELE</name>
<protein>
    <submittedName>
        <fullName evidence="7">CUB and sushi domain-containing protein 3</fullName>
    </submittedName>
</protein>
<dbReference type="CDD" id="cd00033">
    <property type="entry name" value="CCP"/>
    <property type="match status" value="1"/>
</dbReference>
<feature type="region of interest" description="Disordered" evidence="5">
    <location>
        <begin position="1"/>
        <end position="20"/>
    </location>
</feature>
<keyword evidence="3" id="KW-1015">Disulfide bond</keyword>
<dbReference type="PANTHER" id="PTHR45656:SF4">
    <property type="entry name" value="PROTEIN CBR-CLEC-78"/>
    <property type="match status" value="1"/>
</dbReference>
<feature type="non-terminal residue" evidence="7">
    <location>
        <position position="1"/>
    </location>
</feature>
<feature type="compositionally biased region" description="Polar residues" evidence="5">
    <location>
        <begin position="1"/>
        <end position="11"/>
    </location>
</feature>
<comment type="caution">
    <text evidence="4">Lacks conserved residue(s) required for the propagation of feature annotation.</text>
</comment>
<dbReference type="PANTHER" id="PTHR45656">
    <property type="entry name" value="PROTEIN CBR-CLEC-78"/>
    <property type="match status" value="1"/>
</dbReference>
<keyword evidence="2" id="KW-0677">Repeat</keyword>
<dbReference type="Pfam" id="PF00084">
    <property type="entry name" value="Sushi"/>
    <property type="match status" value="1"/>
</dbReference>
<evidence type="ECO:0000256" key="3">
    <source>
        <dbReference type="ARBA" id="ARBA00023157"/>
    </source>
</evidence>